<name>A0A285VJS0_9GAMM</name>
<dbReference type="EMBL" id="OBQJ01000003">
    <property type="protein sequence ID" value="SOC54364.1"/>
    <property type="molecule type" value="Genomic_DNA"/>
</dbReference>
<accession>A0A285VJS0</accession>
<dbReference type="GO" id="GO:0016829">
    <property type="term" value="F:lyase activity"/>
    <property type="evidence" value="ECO:0007669"/>
    <property type="project" value="UniProtKB-KW"/>
</dbReference>
<keyword evidence="1" id="KW-0732">Signal</keyword>
<dbReference type="Pfam" id="PF05426">
    <property type="entry name" value="Alginate_lyase"/>
    <property type="match status" value="1"/>
</dbReference>
<gene>
    <name evidence="4" type="ORF">SAMN05421509_103325</name>
    <name evidence="5" type="ORF">SR908_13180</name>
</gene>
<evidence type="ECO:0000313" key="7">
    <source>
        <dbReference type="Proteomes" id="UP001321908"/>
    </source>
</evidence>
<proteinExistence type="predicted"/>
<dbReference type="Gene3D" id="1.50.10.100">
    <property type="entry name" value="Chondroitin AC/alginate lyase"/>
    <property type="match status" value="1"/>
</dbReference>
<dbReference type="RefSeq" id="WP_245846362.1">
    <property type="nucleotide sequence ID" value="NZ_CP140151.1"/>
</dbReference>
<dbReference type="Proteomes" id="UP000219023">
    <property type="component" value="Unassembled WGS sequence"/>
</dbReference>
<protein>
    <submittedName>
        <fullName evidence="5">Alginate lyase family protein</fullName>
    </submittedName>
    <submittedName>
        <fullName evidence="4">Poly(Beta-D-mannuronate) lyase</fullName>
    </submittedName>
</protein>
<reference evidence="4 6" key="1">
    <citation type="submission" date="2017-08" db="EMBL/GenBank/DDBJ databases">
        <authorList>
            <person name="de Groot N.N."/>
        </authorList>
    </citation>
    <scope>NUCLEOTIDE SEQUENCE [LARGE SCALE GENOMIC DNA]</scope>
    <source>
        <strain evidence="4 6">USBA 855</strain>
    </source>
</reference>
<dbReference type="SUPFAM" id="SSF48230">
    <property type="entry name" value="Chondroitin AC/alginate lyase"/>
    <property type="match status" value="1"/>
</dbReference>
<evidence type="ECO:0000256" key="1">
    <source>
        <dbReference type="ARBA" id="ARBA00022729"/>
    </source>
</evidence>
<dbReference type="InterPro" id="IPR008929">
    <property type="entry name" value="Chondroitin_lyas"/>
</dbReference>
<evidence type="ECO:0000256" key="2">
    <source>
        <dbReference type="ARBA" id="ARBA00023239"/>
    </source>
</evidence>
<evidence type="ECO:0000313" key="6">
    <source>
        <dbReference type="Proteomes" id="UP000219023"/>
    </source>
</evidence>
<evidence type="ECO:0000313" key="4">
    <source>
        <dbReference type="EMBL" id="SOC54364.1"/>
    </source>
</evidence>
<keyword evidence="7" id="KW-1185">Reference proteome</keyword>
<dbReference type="AlphaFoldDB" id="A0A285VJS0"/>
<dbReference type="Proteomes" id="UP001321908">
    <property type="component" value="Chromosome"/>
</dbReference>
<keyword evidence="2 4" id="KW-0456">Lyase</keyword>
<feature type="domain" description="Alginate lyase" evidence="3">
    <location>
        <begin position="111"/>
        <end position="332"/>
    </location>
</feature>
<dbReference type="EMBL" id="CP140151">
    <property type="protein sequence ID" value="WQH08420.1"/>
    <property type="molecule type" value="Genomic_DNA"/>
</dbReference>
<sequence>MSTINDTDRNAGMRQCAGLLLVVFLTMGLALPALAMSIEERQKLDLSEYQVTETNASYFDVEARMTQLQHTENPLLLAQVDALATGPSCKQLLQVPPLDTKIRIPGFYPNPKEWREISGPLFQFEKTVANLAGAYVASGDIYYGKCLIRFLDKWAQHDALTQFYYDQAHPQAWFSTESMIFSAATAYSVVRGDVDGMDDSKQRVNDWLRRLAYKHKAIPGQPNNSCCNNHFYRRALYASMIGVLTEDDELFRFGVSAVYSALHDLTKEGAFRLEMKRGRRASHYQNYALLYLIPNMQIISRQGYDIFDKEIDGYTIEDAVDFAIDIFEDPSALGDMAPHEQYKEFLKDDQYLAWMEIYLSHVDNPRLAQFLKTMRPITNRGAGGYVTLYFMDPDAQQQAYTESQKQRSQVFEGLQ</sequence>
<dbReference type="InterPro" id="IPR008397">
    <property type="entry name" value="Alginate_lyase_dom"/>
</dbReference>
<organism evidence="4 6">
    <name type="scientific">Chromohalobacter canadensis</name>
    <dbReference type="NCBI Taxonomy" id="141389"/>
    <lineage>
        <taxon>Bacteria</taxon>
        <taxon>Pseudomonadati</taxon>
        <taxon>Pseudomonadota</taxon>
        <taxon>Gammaproteobacteria</taxon>
        <taxon>Oceanospirillales</taxon>
        <taxon>Halomonadaceae</taxon>
        <taxon>Chromohalobacter</taxon>
    </lineage>
</organism>
<reference evidence="5 7" key="2">
    <citation type="submission" date="2023-11" db="EMBL/GenBank/DDBJ databases">
        <title>MicrobeMod: A computational toolkit for identifying prokaryotic methylation and restriction-modification with nanopore sequencing.</title>
        <authorList>
            <person name="Crits-Christoph A."/>
            <person name="Kang S.C."/>
            <person name="Lee H."/>
            <person name="Ostrov N."/>
        </authorList>
    </citation>
    <scope>NUCLEOTIDE SEQUENCE [LARGE SCALE GENOMIC DNA]</scope>
    <source>
        <strain evidence="5 7">ATCC 43984</strain>
    </source>
</reference>
<evidence type="ECO:0000313" key="5">
    <source>
        <dbReference type="EMBL" id="WQH08420.1"/>
    </source>
</evidence>
<dbReference type="GO" id="GO:0042597">
    <property type="term" value="C:periplasmic space"/>
    <property type="evidence" value="ECO:0007669"/>
    <property type="project" value="InterPro"/>
</dbReference>
<evidence type="ECO:0000259" key="3">
    <source>
        <dbReference type="Pfam" id="PF05426"/>
    </source>
</evidence>